<dbReference type="OrthoDB" id="9797178at2"/>
<dbReference type="PANTHER" id="PTHR39199:SF1">
    <property type="entry name" value="BLR5128 PROTEIN"/>
    <property type="match status" value="1"/>
</dbReference>
<comment type="caution">
    <text evidence="4">The sequence shown here is derived from an EMBL/GenBank/DDBJ whole genome shotgun (WGS) entry which is preliminary data.</text>
</comment>
<evidence type="ECO:0000256" key="1">
    <source>
        <dbReference type="SAM" id="MobiDB-lite"/>
    </source>
</evidence>
<dbReference type="InterPro" id="IPR045865">
    <property type="entry name" value="ACT-like_dom_sf"/>
</dbReference>
<dbReference type="Pfam" id="PF13840">
    <property type="entry name" value="ACT_7"/>
    <property type="match status" value="1"/>
</dbReference>
<dbReference type="PANTHER" id="PTHR39199">
    <property type="entry name" value="BLR5128 PROTEIN"/>
    <property type="match status" value="1"/>
</dbReference>
<dbReference type="Gene3D" id="3.30.2130.10">
    <property type="entry name" value="VC0802-like"/>
    <property type="match status" value="1"/>
</dbReference>
<dbReference type="AlphaFoldDB" id="A0A5R8Z5Q0"/>
<dbReference type="InterPro" id="IPR027795">
    <property type="entry name" value="CASTOR_ACT_dom"/>
</dbReference>
<evidence type="ECO:0000259" key="3">
    <source>
        <dbReference type="Pfam" id="PF13840"/>
    </source>
</evidence>
<accession>A0A5R8Z5Q0</accession>
<reference evidence="4" key="1">
    <citation type="submission" date="2019-05" db="EMBL/GenBank/DDBJ databases">
        <title>Isolation, diversity and antifungal activity of Actinobacteria from wheat.</title>
        <authorList>
            <person name="Yu B."/>
        </authorList>
    </citation>
    <scope>NUCLEOTIDE SEQUENCE [LARGE SCALE GENOMIC DNA]</scope>
    <source>
        <strain evidence="4">NEAU-HEGS1-5</strain>
    </source>
</reference>
<evidence type="ECO:0000313" key="4">
    <source>
        <dbReference type="EMBL" id="TLP60931.1"/>
    </source>
</evidence>
<gene>
    <name evidence="4" type="ORF">FED44_13910</name>
</gene>
<dbReference type="SUPFAM" id="SSF55021">
    <property type="entry name" value="ACT-like"/>
    <property type="match status" value="2"/>
</dbReference>
<name>A0A5R8Z5Q0_9ACTN</name>
<feature type="region of interest" description="Disordered" evidence="1">
    <location>
        <begin position="130"/>
        <end position="156"/>
    </location>
</feature>
<dbReference type="EMBL" id="VANP01000004">
    <property type="protein sequence ID" value="TLP60931.1"/>
    <property type="molecule type" value="Genomic_DNA"/>
</dbReference>
<dbReference type="Proteomes" id="UP000309033">
    <property type="component" value="Unassembled WGS sequence"/>
</dbReference>
<evidence type="ECO:0000313" key="5">
    <source>
        <dbReference type="Proteomes" id="UP000309033"/>
    </source>
</evidence>
<dbReference type="Pfam" id="PF10000">
    <property type="entry name" value="ACT_3"/>
    <property type="match status" value="1"/>
</dbReference>
<organism evidence="4 5">
    <name type="scientific">Microbispora triticiradicis</name>
    <dbReference type="NCBI Taxonomy" id="2200763"/>
    <lineage>
        <taxon>Bacteria</taxon>
        <taxon>Bacillati</taxon>
        <taxon>Actinomycetota</taxon>
        <taxon>Actinomycetes</taxon>
        <taxon>Streptosporangiales</taxon>
        <taxon>Streptosporangiaceae</taxon>
        <taxon>Microbispora</taxon>
    </lineage>
</organism>
<proteinExistence type="predicted"/>
<keyword evidence="5" id="KW-1185">Reference proteome</keyword>
<protein>
    <submittedName>
        <fullName evidence="4">ACT domain-containing protein</fullName>
    </submittedName>
</protein>
<dbReference type="InterPro" id="IPR018717">
    <property type="entry name" value="DUF2241"/>
</dbReference>
<feature type="domain" description="DUF2241" evidence="2">
    <location>
        <begin position="2"/>
        <end position="68"/>
    </location>
</feature>
<sequence>MSGETDLRELLTTMRPRPNPGRYVFTTVDGEIPPGLRPVVTVAEDEGLTLVVRQRDADAAGLKYDYVAGWITLGVHSALDAVGLTAAVARELAAAGLSCNVVAGFHHDHLFVPYRQAARAVRLLEDLSRRSGRPRRREGEPPPGPDVMEGADRVYR</sequence>
<feature type="domain" description="CASTOR ACT" evidence="3">
    <location>
        <begin position="69"/>
        <end position="126"/>
    </location>
</feature>
<evidence type="ECO:0000259" key="2">
    <source>
        <dbReference type="Pfam" id="PF10000"/>
    </source>
</evidence>